<dbReference type="EMBL" id="JBBPBK010000011">
    <property type="protein sequence ID" value="KAK9274631.1"/>
    <property type="molecule type" value="Genomic_DNA"/>
</dbReference>
<protein>
    <submittedName>
        <fullName evidence="3">Uncharacterized protein</fullName>
    </submittedName>
</protein>
<evidence type="ECO:0000256" key="1">
    <source>
        <dbReference type="SAM" id="MobiDB-lite"/>
    </source>
</evidence>
<organism evidence="3 4">
    <name type="scientific">Liquidambar formosana</name>
    <name type="common">Formosan gum</name>
    <dbReference type="NCBI Taxonomy" id="63359"/>
    <lineage>
        <taxon>Eukaryota</taxon>
        <taxon>Viridiplantae</taxon>
        <taxon>Streptophyta</taxon>
        <taxon>Embryophyta</taxon>
        <taxon>Tracheophyta</taxon>
        <taxon>Spermatophyta</taxon>
        <taxon>Magnoliopsida</taxon>
        <taxon>eudicotyledons</taxon>
        <taxon>Gunneridae</taxon>
        <taxon>Pentapetalae</taxon>
        <taxon>Saxifragales</taxon>
        <taxon>Altingiaceae</taxon>
        <taxon>Liquidambar</taxon>
    </lineage>
</organism>
<dbReference type="AlphaFoldDB" id="A0AAP0WPB9"/>
<feature type="compositionally biased region" description="Polar residues" evidence="1">
    <location>
        <begin position="222"/>
        <end position="238"/>
    </location>
</feature>
<evidence type="ECO:0000313" key="3">
    <source>
        <dbReference type="EMBL" id="KAK9274631.1"/>
    </source>
</evidence>
<feature type="signal peptide" evidence="2">
    <location>
        <begin position="1"/>
        <end position="24"/>
    </location>
</feature>
<name>A0AAP0WPB9_LIQFO</name>
<dbReference type="Proteomes" id="UP001415857">
    <property type="component" value="Unassembled WGS sequence"/>
</dbReference>
<feature type="chain" id="PRO_5042853062" evidence="2">
    <location>
        <begin position="25"/>
        <end position="238"/>
    </location>
</feature>
<evidence type="ECO:0000256" key="2">
    <source>
        <dbReference type="SAM" id="SignalP"/>
    </source>
</evidence>
<proteinExistence type="predicted"/>
<gene>
    <name evidence="3" type="ORF">L1049_021882</name>
</gene>
<feature type="compositionally biased region" description="Polar residues" evidence="1">
    <location>
        <begin position="79"/>
        <end position="95"/>
    </location>
</feature>
<evidence type="ECO:0000313" key="4">
    <source>
        <dbReference type="Proteomes" id="UP001415857"/>
    </source>
</evidence>
<feature type="compositionally biased region" description="Basic and acidic residues" evidence="1">
    <location>
        <begin position="181"/>
        <end position="202"/>
    </location>
</feature>
<accession>A0AAP0WPB9</accession>
<feature type="compositionally biased region" description="Basic and acidic residues" evidence="1">
    <location>
        <begin position="116"/>
        <end position="130"/>
    </location>
</feature>
<keyword evidence="4" id="KW-1185">Reference proteome</keyword>
<reference evidence="3 4" key="1">
    <citation type="journal article" date="2024" name="Plant J.">
        <title>Genome sequences and population genomics reveal climatic adaptation and genomic divergence between two closely related sweetgum species.</title>
        <authorList>
            <person name="Xu W.Q."/>
            <person name="Ren C.Q."/>
            <person name="Zhang X.Y."/>
            <person name="Comes H.P."/>
            <person name="Liu X.H."/>
            <person name="Li Y.G."/>
            <person name="Kettle C.J."/>
            <person name="Jalonen R."/>
            <person name="Gaisberger H."/>
            <person name="Ma Y.Z."/>
            <person name="Qiu Y.X."/>
        </authorList>
    </citation>
    <scope>NUCLEOTIDE SEQUENCE [LARGE SCALE GENOMIC DNA]</scope>
    <source>
        <strain evidence="3">Hangzhou</strain>
    </source>
</reference>
<feature type="region of interest" description="Disordered" evidence="1">
    <location>
        <begin position="173"/>
        <end position="238"/>
    </location>
</feature>
<keyword evidence="2" id="KW-0732">Signal</keyword>
<comment type="caution">
    <text evidence="3">The sequence shown here is derived from an EMBL/GenBank/DDBJ whole genome shotgun (WGS) entry which is preliminary data.</text>
</comment>
<sequence length="238" mass="26430">MKTLLLVLLVTWVVISATLQEADAKRLTLEEVRKEKADANLGRKVNFGANDVEVVSEIKVSTGSTKKKTESEGDDDLNDTYNLAKNDSSSSSTFGSHYVPCDDSRRKNCKGQWVNSEDKATESVAKKEKIEAEDDTDDTISKCYSLSDRNRSFNGSHKPPPCRRYEIDVKDLAENKAAGSTEEKNKIEAQDDKKDTFSKGDSDTIDTITKGDSYANGHRSFPTETLFQRTKTPTKNGL</sequence>
<feature type="region of interest" description="Disordered" evidence="1">
    <location>
        <begin position="60"/>
        <end position="133"/>
    </location>
</feature>